<keyword evidence="4" id="KW-0804">Transcription</keyword>
<keyword evidence="9" id="KW-1185">Reference proteome</keyword>
<keyword evidence="5" id="KW-0539">Nucleus</keyword>
<dbReference type="Pfam" id="PF02365">
    <property type="entry name" value="NAM"/>
    <property type="match status" value="1"/>
</dbReference>
<feature type="region of interest" description="Disordered" evidence="6">
    <location>
        <begin position="176"/>
        <end position="199"/>
    </location>
</feature>
<evidence type="ECO:0000256" key="5">
    <source>
        <dbReference type="ARBA" id="ARBA00023242"/>
    </source>
</evidence>
<dbReference type="PANTHER" id="PTHR31989">
    <property type="entry name" value="NAC DOMAIN-CONTAINING PROTEIN 82-RELATED"/>
    <property type="match status" value="1"/>
</dbReference>
<dbReference type="GO" id="GO:0003677">
    <property type="term" value="F:DNA binding"/>
    <property type="evidence" value="ECO:0007669"/>
    <property type="project" value="UniProtKB-KW"/>
</dbReference>
<gene>
    <name evidence="8" type="ORF">RchiOBHm_Chr5g0056721</name>
</gene>
<dbReference type="SMR" id="A0A2P6QGR3"/>
<evidence type="ECO:0000256" key="1">
    <source>
        <dbReference type="ARBA" id="ARBA00004123"/>
    </source>
</evidence>
<evidence type="ECO:0000313" key="9">
    <source>
        <dbReference type="Proteomes" id="UP000238479"/>
    </source>
</evidence>
<name>A0A2P6QGR3_ROSCH</name>
<dbReference type="InterPro" id="IPR003441">
    <property type="entry name" value="NAC-dom"/>
</dbReference>
<evidence type="ECO:0000256" key="3">
    <source>
        <dbReference type="ARBA" id="ARBA00023125"/>
    </source>
</evidence>
<dbReference type="OrthoDB" id="774757at2759"/>
<comment type="subcellular location">
    <subcellularLocation>
        <location evidence="1">Nucleus</location>
    </subcellularLocation>
</comment>
<dbReference type="InterPro" id="IPR036093">
    <property type="entry name" value="NAC_dom_sf"/>
</dbReference>
<dbReference type="Proteomes" id="UP000238479">
    <property type="component" value="Chromosome 5"/>
</dbReference>
<evidence type="ECO:0000259" key="7">
    <source>
        <dbReference type="PROSITE" id="PS51005"/>
    </source>
</evidence>
<keyword evidence="3" id="KW-0238">DNA-binding</keyword>
<comment type="caution">
    <text evidence="8">The sequence shown here is derived from an EMBL/GenBank/DDBJ whole genome shotgun (WGS) entry which is preliminary data.</text>
</comment>
<proteinExistence type="predicted"/>
<dbReference type="Gene3D" id="2.170.150.80">
    <property type="entry name" value="NAC domain"/>
    <property type="match status" value="1"/>
</dbReference>
<feature type="compositionally biased region" description="Acidic residues" evidence="6">
    <location>
        <begin position="184"/>
        <end position="199"/>
    </location>
</feature>
<keyword evidence="2" id="KW-0805">Transcription regulation</keyword>
<evidence type="ECO:0000256" key="4">
    <source>
        <dbReference type="ARBA" id="ARBA00023163"/>
    </source>
</evidence>
<dbReference type="EMBL" id="PDCK01000043">
    <property type="protein sequence ID" value="PRQ33359.1"/>
    <property type="molecule type" value="Genomic_DNA"/>
</dbReference>
<dbReference type="AlphaFoldDB" id="A0A2P6QGR3"/>
<dbReference type="Gramene" id="PRQ33359">
    <property type="protein sequence ID" value="PRQ33359"/>
    <property type="gene ID" value="RchiOBHm_Chr5g0056721"/>
</dbReference>
<protein>
    <submittedName>
        <fullName evidence="8">Putative transcription factor NAM family</fullName>
    </submittedName>
</protein>
<evidence type="ECO:0000313" key="8">
    <source>
        <dbReference type="EMBL" id="PRQ33359.1"/>
    </source>
</evidence>
<reference evidence="8 9" key="1">
    <citation type="journal article" date="2018" name="Nat. Genet.">
        <title>The Rosa genome provides new insights in the design of modern roses.</title>
        <authorList>
            <person name="Bendahmane M."/>
        </authorList>
    </citation>
    <scope>NUCLEOTIDE SEQUENCE [LARGE SCALE GENOMIC DNA]</scope>
    <source>
        <strain evidence="9">cv. Old Blush</strain>
    </source>
</reference>
<evidence type="ECO:0000256" key="2">
    <source>
        <dbReference type="ARBA" id="ARBA00023015"/>
    </source>
</evidence>
<dbReference type="GO" id="GO:0006355">
    <property type="term" value="P:regulation of DNA-templated transcription"/>
    <property type="evidence" value="ECO:0007669"/>
    <property type="project" value="InterPro"/>
</dbReference>
<accession>A0A2P6QGR3</accession>
<dbReference type="OMA" id="WAKSFME"/>
<feature type="domain" description="NAC" evidence="7">
    <location>
        <begin position="6"/>
        <end position="170"/>
    </location>
</feature>
<sequence>MEDHMLLPGHRFCPMEDELLLYYLKPKVNGKEVPRKESLICELDLYGDQEPWKIWEGFEARRTNDLRKNKDLYFFTQKKKVSAKASRISRKVGSGTWKGQVAAKNIYLLDENQKPTTTLLGFKKTYTYQNKRSVHHGCWIMYEFEFHKSQLLPKKQVNKNDYVLCLLRKNDELPERKRKRQQEEEMLEEDYVEDGDGDNDLNCDPALLLEEPHEKWQCLLPCSDNNVAAPSLEWAELEQWSNQQFLQPAPPLEAGPTPLEDEPAVSLQVYEDLGVQKPVTELQLRDENLGQQCHDIPTNTATEMMSGLDFHHDENLEQQMGDEVGVMAQGEVDVYGGNLSDVIVGKDWAKSFMEDLMNDEQLNTMEDWAKSFMEDLMNDEQLNTMEVGNCIK</sequence>
<dbReference type="GO" id="GO:0005634">
    <property type="term" value="C:nucleus"/>
    <property type="evidence" value="ECO:0007669"/>
    <property type="project" value="UniProtKB-SubCell"/>
</dbReference>
<dbReference type="PROSITE" id="PS51005">
    <property type="entry name" value="NAC"/>
    <property type="match status" value="1"/>
</dbReference>
<organism evidence="8 9">
    <name type="scientific">Rosa chinensis</name>
    <name type="common">China rose</name>
    <dbReference type="NCBI Taxonomy" id="74649"/>
    <lineage>
        <taxon>Eukaryota</taxon>
        <taxon>Viridiplantae</taxon>
        <taxon>Streptophyta</taxon>
        <taxon>Embryophyta</taxon>
        <taxon>Tracheophyta</taxon>
        <taxon>Spermatophyta</taxon>
        <taxon>Magnoliopsida</taxon>
        <taxon>eudicotyledons</taxon>
        <taxon>Gunneridae</taxon>
        <taxon>Pentapetalae</taxon>
        <taxon>rosids</taxon>
        <taxon>fabids</taxon>
        <taxon>Rosales</taxon>
        <taxon>Rosaceae</taxon>
        <taxon>Rosoideae</taxon>
        <taxon>Rosoideae incertae sedis</taxon>
        <taxon>Rosa</taxon>
    </lineage>
</organism>
<evidence type="ECO:0000256" key="6">
    <source>
        <dbReference type="SAM" id="MobiDB-lite"/>
    </source>
</evidence>
<dbReference type="SUPFAM" id="SSF101941">
    <property type="entry name" value="NAC domain"/>
    <property type="match status" value="1"/>
</dbReference>